<dbReference type="Gramene" id="KRH58914">
    <property type="protein sequence ID" value="KRH58914"/>
    <property type="gene ID" value="GLYMA_05G155600"/>
</dbReference>
<reference evidence="2 3" key="1">
    <citation type="journal article" date="2010" name="Nature">
        <title>Genome sequence of the palaeopolyploid soybean.</title>
        <authorList>
            <person name="Schmutz J."/>
            <person name="Cannon S.B."/>
            <person name="Schlueter J."/>
            <person name="Ma J."/>
            <person name="Mitros T."/>
            <person name="Nelson W."/>
            <person name="Hyten D.L."/>
            <person name="Song Q."/>
            <person name="Thelen J.J."/>
            <person name="Cheng J."/>
            <person name="Xu D."/>
            <person name="Hellsten U."/>
            <person name="May G.D."/>
            <person name="Yu Y."/>
            <person name="Sakurai T."/>
            <person name="Umezawa T."/>
            <person name="Bhattacharyya M.K."/>
            <person name="Sandhu D."/>
            <person name="Valliyodan B."/>
            <person name="Lindquist E."/>
            <person name="Peto M."/>
            <person name="Grant D."/>
            <person name="Shu S."/>
            <person name="Goodstein D."/>
            <person name="Barry K."/>
            <person name="Futrell-Griggs M."/>
            <person name="Abernathy B."/>
            <person name="Du J."/>
            <person name="Tian Z."/>
            <person name="Zhu L."/>
            <person name="Gill N."/>
            <person name="Joshi T."/>
            <person name="Libault M."/>
            <person name="Sethuraman A."/>
            <person name="Zhang X.-C."/>
            <person name="Shinozaki K."/>
            <person name="Nguyen H.T."/>
            <person name="Wing R.A."/>
            <person name="Cregan P."/>
            <person name="Specht J."/>
            <person name="Grimwood J."/>
            <person name="Rokhsar D."/>
            <person name="Stacey G."/>
            <person name="Shoemaker R.C."/>
            <person name="Jackson S.A."/>
        </authorList>
    </citation>
    <scope>NUCLEOTIDE SEQUENCE [LARGE SCALE GENOMIC DNA]</scope>
    <source>
        <strain evidence="3">cv. Williams 82</strain>
        <tissue evidence="2">Callus</tissue>
    </source>
</reference>
<dbReference type="GO" id="GO:0080037">
    <property type="term" value="P:negative regulation of cytokinin-activated signaling pathway"/>
    <property type="evidence" value="ECO:0007669"/>
    <property type="project" value="InterPro"/>
</dbReference>
<dbReference type="EnsemblPlants" id="KRH58914">
    <property type="protein sequence ID" value="KRH58914"/>
    <property type="gene ID" value="GLYMA_05G155600"/>
</dbReference>
<reference evidence="2" key="3">
    <citation type="submission" date="2018-07" db="EMBL/GenBank/DDBJ databases">
        <title>WGS assembly of Glycine max.</title>
        <authorList>
            <person name="Schmutz J."/>
            <person name="Cannon S."/>
            <person name="Schlueter J."/>
            <person name="Ma J."/>
            <person name="Mitros T."/>
            <person name="Nelson W."/>
            <person name="Hyten D."/>
            <person name="Song Q."/>
            <person name="Thelen J."/>
            <person name="Cheng J."/>
            <person name="Xu D."/>
            <person name="Hellsten U."/>
            <person name="May G."/>
            <person name="Yu Y."/>
            <person name="Sakurai T."/>
            <person name="Umezawa T."/>
            <person name="Bhattacharyya M."/>
            <person name="Sandhu D."/>
            <person name="Valliyodan B."/>
            <person name="Lindquist E."/>
            <person name="Peto M."/>
            <person name="Grant D."/>
            <person name="Shu S."/>
            <person name="Goodstein D."/>
            <person name="Barry K."/>
            <person name="Futrell-Griggs M."/>
            <person name="Abernathy B."/>
            <person name="Du J."/>
            <person name="Tian Z."/>
            <person name="Zhu L."/>
            <person name="Gill N."/>
            <person name="Joshi T."/>
            <person name="Libault M."/>
            <person name="Sethuraman A."/>
            <person name="Zhang X."/>
            <person name="Shinozaki K."/>
            <person name="Nguyen H."/>
            <person name="Wing R."/>
            <person name="Cregan P."/>
            <person name="Specht J."/>
            <person name="Grimwood J."/>
            <person name="Rokhsar D."/>
            <person name="Stacey G."/>
            <person name="Shoemaker R."/>
            <person name="Jackson S."/>
        </authorList>
    </citation>
    <scope>NUCLEOTIDE SEQUENCE</scope>
    <source>
        <tissue evidence="2">Callus</tissue>
    </source>
</reference>
<dbReference type="SUPFAM" id="SSF117281">
    <property type="entry name" value="Kelch motif"/>
    <property type="match status" value="1"/>
</dbReference>
<dbReference type="InterPro" id="IPR036047">
    <property type="entry name" value="F-box-like_dom_sf"/>
</dbReference>
<dbReference type="InterPro" id="IPR006652">
    <property type="entry name" value="Kelch_1"/>
</dbReference>
<evidence type="ECO:0000313" key="4">
    <source>
        <dbReference type="Proteomes" id="UP000008827"/>
    </source>
</evidence>
<dbReference type="HOGENOM" id="CLU_028510_1_0_1"/>
<dbReference type="PANTHER" id="PTHR46407:SF6">
    <property type="entry name" value="F-BOX DOMAIN-CONTAINING PROTEIN"/>
    <property type="match status" value="1"/>
</dbReference>
<dbReference type="EMBL" id="CM000838">
    <property type="protein sequence ID" value="KRH58914.1"/>
    <property type="molecule type" value="Genomic_DNA"/>
</dbReference>
<dbReference type="Pfam" id="PF00646">
    <property type="entry name" value="F-box"/>
    <property type="match status" value="1"/>
</dbReference>
<dbReference type="Gene3D" id="2.120.10.80">
    <property type="entry name" value="Kelch-type beta propeller"/>
    <property type="match status" value="1"/>
</dbReference>
<dbReference type="GeneID" id="100782813"/>
<accession>I1K3W1</accession>
<dbReference type="InterPro" id="IPR001810">
    <property type="entry name" value="F-box_dom"/>
</dbReference>
<dbReference type="STRING" id="3847.I1K3W1"/>
<organism evidence="3">
    <name type="scientific">Glycine max</name>
    <name type="common">Soybean</name>
    <name type="synonym">Glycine hispida</name>
    <dbReference type="NCBI Taxonomy" id="3847"/>
    <lineage>
        <taxon>Eukaryota</taxon>
        <taxon>Viridiplantae</taxon>
        <taxon>Streptophyta</taxon>
        <taxon>Embryophyta</taxon>
        <taxon>Tracheophyta</taxon>
        <taxon>Spermatophyta</taxon>
        <taxon>Magnoliopsida</taxon>
        <taxon>eudicotyledons</taxon>
        <taxon>Gunneridae</taxon>
        <taxon>Pentapetalae</taxon>
        <taxon>rosids</taxon>
        <taxon>fabids</taxon>
        <taxon>Fabales</taxon>
        <taxon>Fabaceae</taxon>
        <taxon>Papilionoideae</taxon>
        <taxon>50 kb inversion clade</taxon>
        <taxon>NPAAA clade</taxon>
        <taxon>indigoferoid/millettioid clade</taxon>
        <taxon>Phaseoleae</taxon>
        <taxon>Glycine</taxon>
        <taxon>Glycine subgen. Soja</taxon>
    </lineage>
</organism>
<sequence>MHRCHYPCAPTSWIMMTYLTASFYLYKCLKRHTLSLLTVMDNNTISDLIQFNDLIPKLPSELGLECLTRLPHSAHRVALRVCSQWHCLLQSDAFYSHRKKTGHTRKVTCLVQAREDQPLQEKNNASVASVYGISVFDPESMTWDRVDPVPDYPSGLPLFCQLASCDGKLVLMGGWDPASYEPLTAVFVYDFRTSEWRRGKDMPEKRSFFAIGAGVGRVYVAGGHDENKNALSTAWAYDPRSDEWAGLDPMGRERDECEGVVIGDEFWVVSGYSTERQGMFDGSAEVLDIGSGGWREENGFWEEGQCPRSCVGVGKDGRLVNWRGWDPGLRVGVCGVAVGSRVVLSGSDYEGAPHGFYLVDNRKLTKINVPEGFSGFVQSGCCVEI</sequence>
<dbReference type="CDD" id="cd22152">
    <property type="entry name" value="F-box_AtAFR-like"/>
    <property type="match status" value="1"/>
</dbReference>
<dbReference type="SMR" id="I1K3W1"/>
<dbReference type="AlphaFoldDB" id="I1K3W1"/>
<protein>
    <recommendedName>
        <fullName evidence="1">F-box domain-containing protein</fullName>
    </recommendedName>
</protein>
<dbReference type="Pfam" id="PF01344">
    <property type="entry name" value="Kelch_1"/>
    <property type="match status" value="2"/>
</dbReference>
<dbReference type="eggNOG" id="KOG1072">
    <property type="taxonomic scope" value="Eukaryota"/>
</dbReference>
<feature type="domain" description="F-box" evidence="1">
    <location>
        <begin position="55"/>
        <end position="96"/>
    </location>
</feature>
<dbReference type="GO" id="GO:2000762">
    <property type="term" value="P:regulation of phenylpropanoid metabolic process"/>
    <property type="evidence" value="ECO:0007669"/>
    <property type="project" value="InterPro"/>
</dbReference>
<proteinExistence type="predicted"/>
<dbReference type="SUPFAM" id="SSF81383">
    <property type="entry name" value="F-box domain"/>
    <property type="match status" value="1"/>
</dbReference>
<dbReference type="PANTHER" id="PTHR46407">
    <property type="entry name" value="OS02G0208700 PROTEIN"/>
    <property type="match status" value="1"/>
</dbReference>
<dbReference type="InterPro" id="IPR044595">
    <property type="entry name" value="KMD1-4"/>
</dbReference>
<keyword evidence="4" id="KW-1185">Reference proteome</keyword>
<evidence type="ECO:0000259" key="1">
    <source>
        <dbReference type="Pfam" id="PF00646"/>
    </source>
</evidence>
<gene>
    <name evidence="3" type="primary">LOC100782813</name>
    <name evidence="2" type="ORF">GLYMA_05G155600</name>
</gene>
<evidence type="ECO:0000313" key="2">
    <source>
        <dbReference type="EMBL" id="KRH58914.1"/>
    </source>
</evidence>
<name>I1K3W1_SOYBN</name>
<dbReference type="InterPro" id="IPR015915">
    <property type="entry name" value="Kelch-typ_b-propeller"/>
</dbReference>
<evidence type="ECO:0000313" key="3">
    <source>
        <dbReference type="EnsemblPlants" id="KRH58914"/>
    </source>
</evidence>
<dbReference type="OMA" id="WCFIDSE"/>
<dbReference type="Proteomes" id="UP000008827">
    <property type="component" value="Chromosome 5"/>
</dbReference>
<dbReference type="SMART" id="SM00612">
    <property type="entry name" value="Kelch"/>
    <property type="match status" value="2"/>
</dbReference>
<dbReference type="PaxDb" id="3847-GLYMA05G28820.1"/>
<dbReference type="RefSeq" id="XP_003524950.1">
    <property type="nucleotide sequence ID" value="XM_003524902.5"/>
</dbReference>
<reference evidence="3" key="2">
    <citation type="submission" date="2018-02" db="UniProtKB">
        <authorList>
            <consortium name="EnsemblPlants"/>
        </authorList>
    </citation>
    <scope>IDENTIFICATION</scope>
    <source>
        <strain evidence="3">Williams 82</strain>
    </source>
</reference>
<dbReference type="KEGG" id="gmx:100782813"/>